<organism evidence="5 6">
    <name type="scientific">Candidatus Pristimantibacillus lignocellulolyticus</name>
    <dbReference type="NCBI Taxonomy" id="2994561"/>
    <lineage>
        <taxon>Bacteria</taxon>
        <taxon>Bacillati</taxon>
        <taxon>Bacillota</taxon>
        <taxon>Bacilli</taxon>
        <taxon>Bacillales</taxon>
        <taxon>Paenibacillaceae</taxon>
        <taxon>Candidatus Pristimantibacillus</taxon>
    </lineage>
</organism>
<dbReference type="NCBIfam" id="TIGR01643">
    <property type="entry name" value="YD_repeat_2x"/>
    <property type="match status" value="16"/>
</dbReference>
<dbReference type="Proteomes" id="UP001056756">
    <property type="component" value="Chromosome"/>
</dbReference>
<dbReference type="Pfam" id="PF05593">
    <property type="entry name" value="RHS_repeat"/>
    <property type="match status" value="5"/>
</dbReference>
<reference evidence="5" key="1">
    <citation type="submission" date="2022-05" db="EMBL/GenBank/DDBJ databases">
        <title>Novel bacterial taxa in a minimal lignocellulolytic consortium and its capacity to transform plastics disclosed by genome-resolved metagenomics.</title>
        <authorList>
            <person name="Rodriguez C.A.D."/>
            <person name="Diaz-Garcia L."/>
            <person name="Herrera K."/>
            <person name="Tarazona N.A."/>
            <person name="Sproer C."/>
            <person name="Overmann J."/>
            <person name="Jimenez D.J."/>
        </authorList>
    </citation>
    <scope>NUCLEOTIDE SEQUENCE</scope>
    <source>
        <strain evidence="5">MAG5</strain>
    </source>
</reference>
<feature type="domain" description="Teneurin-like YD-shell" evidence="4">
    <location>
        <begin position="1348"/>
        <end position="1483"/>
    </location>
</feature>
<name>A0A9J6ZBP0_9BACL</name>
<feature type="compositionally biased region" description="Polar residues" evidence="2">
    <location>
        <begin position="204"/>
        <end position="213"/>
    </location>
</feature>
<dbReference type="InterPro" id="IPR031325">
    <property type="entry name" value="RHS_repeat"/>
</dbReference>
<feature type="domain" description="DUF6531" evidence="3">
    <location>
        <begin position="345"/>
        <end position="416"/>
    </location>
</feature>
<dbReference type="PANTHER" id="PTHR32305:SF17">
    <property type="entry name" value="TRNA NUCLEASE WAPA"/>
    <property type="match status" value="1"/>
</dbReference>
<evidence type="ECO:0000256" key="1">
    <source>
        <dbReference type="ARBA" id="ARBA00022737"/>
    </source>
</evidence>
<dbReference type="Pfam" id="PF25023">
    <property type="entry name" value="TEN_YD-shell"/>
    <property type="match status" value="4"/>
</dbReference>
<dbReference type="Pfam" id="PF20148">
    <property type="entry name" value="DUF6531"/>
    <property type="match status" value="1"/>
</dbReference>
<dbReference type="NCBIfam" id="TIGR03696">
    <property type="entry name" value="Rhs_assc_core"/>
    <property type="match status" value="1"/>
</dbReference>
<sequence>MKYRLKQAISILLIAMLLISGIPLYPGNNEFLTPKAEASTNMRIEPSEINVNKGEKANILFSFNAADSNQDEHDIVIMVCTPQLDGGAPIPGSVIKEGTYKTKENEQYVTHKVEWDGKINGQPLAEGRYTICVSPANYTGIGVYYGQMASFEIVESDWLDAPTAISVKPSTTTGKVTVAGTAPVGTSVKLELTETGSEEAEQAGTATPNSQGKWSQAVTLPANKLVSLSALAEQDELTSSYSELVNVMRYQLPTFPITWEELTAYFYKTDSMSSTVQQAKQIAEWNNLSISACSEARCPERISNVSSLVLIDPEMETVPAQSDLTAFQADDINNRLTIVNPSGMEPIDLARGDFVYYAPSLNLQALMPLDFNLQYLSRNVEEGAHGLGWRHSYEWSLTAIEDKIELIEPDGSRFEFIPLADGKYMSPRGTNLSLERLANGTHVLRTLDGEQYTFSAQGVLQSIADLNGNTIQLSYSGQTLQSITTLGASLTLLYNPEGKLSSAADQTGRKLQYNYNAAGDLIEIVDVDGSTIELTYDNNHRVNSVTTPAKDGKMSVVYDDNGRVTSLTDYYGEQTETAYEGKIAPVVRGEDEEEGSQGPISIHPDNAKDIAESDEVILSGTMHNLANAPAYRNVNGLKPVISNYIESQANKFKQEINTYTSSAIACSSCDIAGLKAAIQSSSANPVIIKVGQLNVEESVTFGSASKPVVVIADGMNTNKDITVEIYGTLVVQNGLNANTKLKLIANEVGGKYGSILSNGRIHLNNDSTVNVSNTLYTTGLTYNSGLLSITADRIVVTDELHINTRVEMDIASEMSLGGLVSNNELAQLTIIGGDLFVRDNVSVNNQLSISTGGVFAIGGDMTPNRKPTLLTGIGTGKTILKYPADAIAARSATNAINSSNEWKLNEVATSTAPAGKTVQKDALGRQTSFEWSDRFLLRSKKLPDGTTNEFEYDNGNRVKRMVDGNKNSNRLKYDARGNLLQAIGGMGQSIVYRYNSLNRIVAVTDSQGSKESYVYDQAGNVTKHTDPLGATISIERDSTGVPTKSVDAEGAVTTYVNDSNKFTSVIVDAAGYETSVERDELHRITKMDDGQGTVEEYVYDDKDRIIRATDALTQATSVEFDLNGNLKSTTDEAGNTEHYSYHIDRIVSEKDSIGNETTYAYDNVGNVTSTTDADGATTSDSFDSMDRVKATTDALGNITTYTYDDSGNVLTVTDPEGGITRNTYNKDNQLLTVTDPLGAVTTNKYDSEGQLIKTTNAIGNSTWYEYDEVGHMVKVIDALGGVTEYNYDGNGNLTSTIMPNGAEWQTKFDERGYEVGQIDPLLNETKIERDLLGRMTASIDAEGNKTSYDYDNLGRNTKITNALGHQTSYQYDELGNVVNITDGNGHVTIFDYDALGRLITVTNAEGDTTAYTYNETGQVIKQLNANGHATTYEYNALGQLTQRINPLGENKSYQYDGKGNLIEFTEPDGVKANYTYDATGRVVSIVYSDGEKVEYTYDLIGRRLEMLDSNGLTRYTSDALNRPTEIIDAQGYNIRYEWDSVNNRSRVIYPDNSSVRYSYDELNRMTEVKENQQQPTVYSYDKNSRLQQKTLPNQGKSIYQYDALGQLLELAHYGSNAQLVEKLNYSYDAAGNMLSATRQQSGSDEDNPTGVQSPAEVTQYAYDALNQLMEAQKLGGTKTNYSYDAFGNRTSKTIIENGSWTEESYTYDAANKLTLWQSGSDSRSYNYDQRGNLLQVQGTGSGASTMEQMLTMQDPAEIVEESLPSSDIEVDPAVTENEEVVSDTVEALNADTEQELVESSEQDVAIEEVKASDLEAEQHTDEVTEERTVSELSTDSMNSLNAALLEQYEWNDANRLTRHTNETGDVTTYRYDGDHNRVYMGTELGSLDAASAYPDGHPLGDRTGWEPQYKKEQTAIYFANDTTLNYAEPLMAISEDKNWKQNYTYGALGERISMSYLPSEDPSNDWEPTPGASGANSGNALTTLYYLSDVRGSAIGLMDPEGAIAARYHYDEFGIALDDEKFDMNWAGPDNLFGYTGLGYDYTSGLNNARSRYFDASIGRFISEDTVEGDNKNPLSLNLYTYVQNNPNKYVDPSGNIPVLIALLGKVIVNYAIDVMIGVGFDYLSYVKSGSTSKFNMTASLKKNAKESAVPGLGFIKKFKRGLKLADEIKAAQKAAKAKKVKIANSGFIKAKEVRFSQNSISRKFSDGKSVEDLIKGLKNGTIKSKDLPEIRIFEKNGNLFSLDNRRLYAAQQAGVKVRYRMATPKEINKEIGKKMTTQNNGTSIRVR</sequence>
<dbReference type="InterPro" id="IPR045351">
    <property type="entry name" value="DUF6531"/>
</dbReference>
<dbReference type="InterPro" id="IPR056823">
    <property type="entry name" value="TEN-like_YD-shell"/>
</dbReference>
<dbReference type="EMBL" id="CP097899">
    <property type="protein sequence ID" value="URN93491.1"/>
    <property type="molecule type" value="Genomic_DNA"/>
</dbReference>
<dbReference type="KEGG" id="plig:NAG76_16870"/>
<dbReference type="InterPro" id="IPR006530">
    <property type="entry name" value="YD"/>
</dbReference>
<proteinExistence type="predicted"/>
<feature type="domain" description="Teneurin-like YD-shell" evidence="4">
    <location>
        <begin position="1182"/>
        <end position="1304"/>
    </location>
</feature>
<dbReference type="InterPro" id="IPR022385">
    <property type="entry name" value="Rhs_assc_core"/>
</dbReference>
<dbReference type="InterPro" id="IPR050708">
    <property type="entry name" value="T6SS_VgrG/RHS"/>
</dbReference>
<dbReference type="PANTHER" id="PTHR32305">
    <property type="match status" value="1"/>
</dbReference>
<evidence type="ECO:0000256" key="2">
    <source>
        <dbReference type="SAM" id="MobiDB-lite"/>
    </source>
</evidence>
<accession>A0A9J6ZBP0</accession>
<keyword evidence="1" id="KW-0677">Repeat</keyword>
<feature type="domain" description="Teneurin-like YD-shell" evidence="4">
    <location>
        <begin position="1493"/>
        <end position="1629"/>
    </location>
</feature>
<evidence type="ECO:0000259" key="3">
    <source>
        <dbReference type="Pfam" id="PF20148"/>
    </source>
</evidence>
<feature type="domain" description="Teneurin-like YD-shell" evidence="4">
    <location>
        <begin position="1982"/>
        <end position="2087"/>
    </location>
</feature>
<evidence type="ECO:0000313" key="6">
    <source>
        <dbReference type="Proteomes" id="UP001056756"/>
    </source>
</evidence>
<evidence type="ECO:0000313" key="5">
    <source>
        <dbReference type="EMBL" id="URN93491.1"/>
    </source>
</evidence>
<gene>
    <name evidence="5" type="ORF">NAG76_16870</name>
</gene>
<protein>
    <submittedName>
        <fullName evidence="5">DUF6531 domain-containing protein</fullName>
    </submittedName>
</protein>
<evidence type="ECO:0000259" key="4">
    <source>
        <dbReference type="Pfam" id="PF25023"/>
    </source>
</evidence>
<feature type="region of interest" description="Disordered" evidence="2">
    <location>
        <begin position="193"/>
        <end position="213"/>
    </location>
</feature>
<dbReference type="Gene3D" id="2.180.10.10">
    <property type="entry name" value="RHS repeat-associated core"/>
    <property type="match status" value="5"/>
</dbReference>